<evidence type="ECO:0000313" key="2">
    <source>
        <dbReference type="EMBL" id="ALU30706.1"/>
    </source>
</evidence>
<dbReference type="EMBL" id="CP013695">
    <property type="protein sequence ID" value="ALU30706.1"/>
    <property type="molecule type" value="Genomic_DNA"/>
</dbReference>
<evidence type="ECO:0000313" key="3">
    <source>
        <dbReference type="Proteomes" id="UP000060043"/>
    </source>
</evidence>
<dbReference type="AlphaFoldDB" id="A0A0U3H528"/>
<dbReference type="Proteomes" id="UP000060043">
    <property type="component" value="Chromosome"/>
</dbReference>
<evidence type="ECO:0000313" key="4">
    <source>
        <dbReference type="Proteomes" id="UP000065473"/>
    </source>
</evidence>
<protein>
    <submittedName>
        <fullName evidence="1">Uncharacterized protein</fullName>
    </submittedName>
</protein>
<name>A0A0U3H528_9CREN</name>
<dbReference type="RefSeq" id="WP_015385695.1">
    <property type="nucleotide sequence ID" value="NZ_LPRC01000011.1"/>
</dbReference>
<evidence type="ECO:0000313" key="1">
    <source>
        <dbReference type="EMBL" id="ALU30016.1"/>
    </source>
</evidence>
<organism evidence="1 4">
    <name type="scientific">Sulfolobus acidocaldarius</name>
    <dbReference type="NCBI Taxonomy" id="2285"/>
    <lineage>
        <taxon>Archaea</taxon>
        <taxon>Thermoproteota</taxon>
        <taxon>Thermoprotei</taxon>
        <taxon>Sulfolobales</taxon>
        <taxon>Sulfolobaceae</taxon>
        <taxon>Sulfolobus</taxon>
    </lineage>
</organism>
<dbReference type="EMBL" id="CP013694">
    <property type="protein sequence ID" value="ALU30016.1"/>
    <property type="molecule type" value="Genomic_DNA"/>
</dbReference>
<gene>
    <name evidence="1" type="ORF">ATY89_08765</name>
    <name evidence="2" type="ORF">ATZ20_00175</name>
</gene>
<dbReference type="Proteomes" id="UP000065473">
    <property type="component" value="Chromosome"/>
</dbReference>
<accession>A0A0U3H528</accession>
<proteinExistence type="predicted"/>
<sequence length="70" mass="8067">MRWVSDVNGALNIVRLDIKEIAYYFGKNLFLFPATSDRVLQKRGATPKTSVERSPFRQNGRQFTIKESFG</sequence>
<reference evidence="3 4" key="1">
    <citation type="submission" date="2015-12" db="EMBL/GenBank/DDBJ databases">
        <title>A stable core within a dynamic pangenome in Sulfolobus acidocaldarius.</title>
        <authorList>
            <person name="Anderson R."/>
            <person name="Kouris A."/>
            <person name="Seward C."/>
            <person name="Campbell K."/>
            <person name="Whitaker R."/>
        </authorList>
    </citation>
    <scope>NUCLEOTIDE SEQUENCE [LARGE SCALE GENOMIC DNA]</scope>
    <source>
        <strain evidence="1 4">GG12-C01-09</strain>
        <strain evidence="2 3">NG05B_CO5_07</strain>
    </source>
</reference>